<dbReference type="AlphaFoldDB" id="A0A5C2H649"/>
<dbReference type="Proteomes" id="UP000322726">
    <property type="component" value="Chromosome"/>
</dbReference>
<reference evidence="2 3" key="3">
    <citation type="submission" date="2019-09" db="EMBL/GenBank/DDBJ databases">
        <title>Taxonomic note: a critical rebuttal of the proposed division of the genus Arcobacter into six genera, emended descriptions of Arcobacter anaerophilus and the genus Arcobacter, and an assessment of genus-level boundaries for Epsilonproteobacteria using in silico genomic comparator tools.</title>
        <authorList>
            <person name="On S.L.W."/>
            <person name="Miller W.G."/>
            <person name="Biggs P."/>
            <person name="Cornelius A."/>
            <person name="Vandamme P."/>
        </authorList>
    </citation>
    <scope>NUCLEOTIDE SEQUENCE [LARGE SCALE GENOMIC DNA]</scope>
    <source>
        <strain evidence="2 3">LMG 26638</strain>
    </source>
</reference>
<gene>
    <name evidence="2" type="ORF">APAC_1171</name>
</gene>
<keyword evidence="1" id="KW-0238">DNA-binding</keyword>
<proteinExistence type="predicted"/>
<protein>
    <submittedName>
        <fullName evidence="2">Putative transcriptional regulator</fullName>
    </submittedName>
</protein>
<dbReference type="Gene3D" id="3.40.50.2300">
    <property type="match status" value="1"/>
</dbReference>
<dbReference type="Gene3D" id="1.10.10.10">
    <property type="entry name" value="Winged helix-like DNA-binding domain superfamily/Winged helix DNA-binding domain"/>
    <property type="match status" value="1"/>
</dbReference>
<reference evidence="2 3" key="1">
    <citation type="submission" date="2019-09" db="EMBL/GenBank/DDBJ databases">
        <title>Complete genome sequencing of four Arcobacter species reveals a diverse suite of mobile elements.</title>
        <authorList>
            <person name="Miller W.G."/>
            <person name="Yee E."/>
            <person name="Bono J.L."/>
        </authorList>
    </citation>
    <scope>NUCLEOTIDE SEQUENCE [LARGE SCALE GENOMIC DNA]</scope>
    <source>
        <strain evidence="2 3">LMG 26638</strain>
    </source>
</reference>
<dbReference type="EMBL" id="CP035928">
    <property type="protein sequence ID" value="QEP34293.1"/>
    <property type="molecule type" value="Genomic_DNA"/>
</dbReference>
<reference evidence="3" key="2">
    <citation type="submission" date="2019-09" db="EMBL/GenBank/DDBJ databases">
        <title>Complete genome sequencing of four Arcobacter species reveals a diverse suite of mobile elements.</title>
        <authorList>
            <person name="On S.L.W."/>
            <person name="Miller W.G."/>
            <person name="Biggs P."/>
            <person name="Cornelius A."/>
            <person name="Vandamme P."/>
        </authorList>
    </citation>
    <scope>NUCLEOTIDE SEQUENCE [LARGE SCALE GENOMIC DNA]</scope>
    <source>
        <strain evidence="3">LMG 26638</strain>
    </source>
</reference>
<dbReference type="InterPro" id="IPR036388">
    <property type="entry name" value="WH-like_DNA-bd_sf"/>
</dbReference>
<dbReference type="GO" id="GO:0006355">
    <property type="term" value="P:regulation of DNA-templated transcription"/>
    <property type="evidence" value="ECO:0007669"/>
    <property type="project" value="InterPro"/>
</dbReference>
<dbReference type="Pfam" id="PF00486">
    <property type="entry name" value="Trans_reg_C"/>
    <property type="match status" value="1"/>
</dbReference>
<dbReference type="SMART" id="SM00862">
    <property type="entry name" value="Trans_reg_C"/>
    <property type="match status" value="1"/>
</dbReference>
<dbReference type="GO" id="GO:0003677">
    <property type="term" value="F:DNA binding"/>
    <property type="evidence" value="ECO:0007669"/>
    <property type="project" value="UniProtKB-UniRule"/>
</dbReference>
<dbReference type="GO" id="GO:0000160">
    <property type="term" value="P:phosphorelay signal transduction system"/>
    <property type="evidence" value="ECO:0007669"/>
    <property type="project" value="InterPro"/>
</dbReference>
<dbReference type="KEGG" id="apai:APAC_1171"/>
<accession>A0A5C2H649</accession>
<dbReference type="OrthoDB" id="5343939at2"/>
<dbReference type="InterPro" id="IPR001867">
    <property type="entry name" value="OmpR/PhoB-type_DNA-bd"/>
</dbReference>
<dbReference type="RefSeq" id="WP_130233237.1">
    <property type="nucleotide sequence ID" value="NZ_BMEF01000029.1"/>
</dbReference>
<dbReference type="PROSITE" id="PS51755">
    <property type="entry name" value="OMPR_PHOB"/>
    <property type="match status" value="1"/>
</dbReference>
<organism evidence="2 3">
    <name type="scientific">Malaciobacter pacificus</name>
    <dbReference type="NCBI Taxonomy" id="1080223"/>
    <lineage>
        <taxon>Bacteria</taxon>
        <taxon>Pseudomonadati</taxon>
        <taxon>Campylobacterota</taxon>
        <taxon>Epsilonproteobacteria</taxon>
        <taxon>Campylobacterales</taxon>
        <taxon>Arcobacteraceae</taxon>
        <taxon>Malaciobacter</taxon>
    </lineage>
</organism>
<evidence type="ECO:0000313" key="2">
    <source>
        <dbReference type="EMBL" id="QEP34293.1"/>
    </source>
</evidence>
<keyword evidence="3" id="KW-1185">Reference proteome</keyword>
<name>A0A5C2H649_9BACT</name>
<evidence type="ECO:0000256" key="1">
    <source>
        <dbReference type="ARBA" id="ARBA00023125"/>
    </source>
</evidence>
<dbReference type="SUPFAM" id="SSF46894">
    <property type="entry name" value="C-terminal effector domain of the bipartite response regulators"/>
    <property type="match status" value="1"/>
</dbReference>
<sequence>MNSIFIDINNSVSTKSVLIISHDVNFIENIKENNDTKLNISYYSENKYKLVNNVINSFDLIVFDNENNDLESFVNSFKDSHNYEINIPLIILEKNISKEQSLYKYSNAFLVLQKPVSLDSLIVNIDLSLNFLSINKKKQFEDGFYFDINRELLFKGKELIKLTKTERKLVKLLAENVNNLVTYEDIAQEVWRGKNFSIYSLRNVVKHIREKTSDAFLKNSSNRGYVINTV</sequence>
<evidence type="ECO:0000313" key="3">
    <source>
        <dbReference type="Proteomes" id="UP000322726"/>
    </source>
</evidence>
<dbReference type="InterPro" id="IPR016032">
    <property type="entry name" value="Sig_transdc_resp-reg_C-effctor"/>
</dbReference>